<evidence type="ECO:0000256" key="2">
    <source>
        <dbReference type="ARBA" id="ARBA00022692"/>
    </source>
</evidence>
<evidence type="ECO:0000256" key="5">
    <source>
        <dbReference type="SAM" id="Phobius"/>
    </source>
</evidence>
<dbReference type="Gene3D" id="1.20.1250.20">
    <property type="entry name" value="MFS general substrate transporter like domains"/>
    <property type="match status" value="2"/>
</dbReference>
<feature type="transmembrane region" description="Helical" evidence="5">
    <location>
        <begin position="370"/>
        <end position="392"/>
    </location>
</feature>
<protein>
    <submittedName>
        <fullName evidence="7">MFS transporter</fullName>
    </submittedName>
</protein>
<dbReference type="GO" id="GO:0022857">
    <property type="term" value="F:transmembrane transporter activity"/>
    <property type="evidence" value="ECO:0007669"/>
    <property type="project" value="InterPro"/>
</dbReference>
<dbReference type="GO" id="GO:0005886">
    <property type="term" value="C:plasma membrane"/>
    <property type="evidence" value="ECO:0007669"/>
    <property type="project" value="UniProtKB-SubCell"/>
</dbReference>
<evidence type="ECO:0000256" key="1">
    <source>
        <dbReference type="ARBA" id="ARBA00004651"/>
    </source>
</evidence>
<feature type="transmembrane region" description="Helical" evidence="5">
    <location>
        <begin position="340"/>
        <end position="364"/>
    </location>
</feature>
<dbReference type="InterPro" id="IPR011701">
    <property type="entry name" value="MFS"/>
</dbReference>
<organism evidence="7 8">
    <name type="scientific">Microbacterium protaetiae</name>
    <dbReference type="NCBI Taxonomy" id="2509458"/>
    <lineage>
        <taxon>Bacteria</taxon>
        <taxon>Bacillati</taxon>
        <taxon>Actinomycetota</taxon>
        <taxon>Actinomycetes</taxon>
        <taxon>Micrococcales</taxon>
        <taxon>Microbacteriaceae</taxon>
        <taxon>Microbacterium</taxon>
    </lineage>
</organism>
<dbReference type="KEGG" id="mprt:ET475_06165"/>
<dbReference type="PROSITE" id="PS50850">
    <property type="entry name" value="MFS"/>
    <property type="match status" value="1"/>
</dbReference>
<dbReference type="InterPro" id="IPR020846">
    <property type="entry name" value="MFS_dom"/>
</dbReference>
<accession>A0A4P6EC64</accession>
<keyword evidence="8" id="KW-1185">Reference proteome</keyword>
<keyword evidence="4 5" id="KW-0472">Membrane</keyword>
<evidence type="ECO:0000313" key="8">
    <source>
        <dbReference type="Proteomes" id="UP000293995"/>
    </source>
</evidence>
<feature type="transmembrane region" description="Helical" evidence="5">
    <location>
        <begin position="136"/>
        <end position="160"/>
    </location>
</feature>
<feature type="transmembrane region" description="Helical" evidence="5">
    <location>
        <begin position="48"/>
        <end position="67"/>
    </location>
</feature>
<gene>
    <name evidence="7" type="ORF">ET475_06165</name>
</gene>
<keyword evidence="3 5" id="KW-1133">Transmembrane helix</keyword>
<comment type="subcellular location">
    <subcellularLocation>
        <location evidence="1">Cell membrane</location>
        <topology evidence="1">Multi-pass membrane protein</topology>
    </subcellularLocation>
</comment>
<feature type="transmembrane region" description="Helical" evidence="5">
    <location>
        <begin position="224"/>
        <end position="248"/>
    </location>
</feature>
<feature type="transmembrane region" description="Helical" evidence="5">
    <location>
        <begin position="309"/>
        <end position="328"/>
    </location>
</feature>
<proteinExistence type="predicted"/>
<dbReference type="SUPFAM" id="SSF103473">
    <property type="entry name" value="MFS general substrate transporter"/>
    <property type="match status" value="1"/>
</dbReference>
<feature type="transmembrane region" description="Helical" evidence="5">
    <location>
        <begin position="268"/>
        <end position="289"/>
    </location>
</feature>
<feature type="transmembrane region" description="Helical" evidence="5">
    <location>
        <begin position="404"/>
        <end position="425"/>
    </location>
</feature>
<reference evidence="7 8" key="1">
    <citation type="submission" date="2019-01" db="EMBL/GenBank/DDBJ databases">
        <title>Genome sequencing of strain DFW100M-13.</title>
        <authorList>
            <person name="Heo J."/>
            <person name="Kim S.-J."/>
            <person name="Kim J.-S."/>
            <person name="Hong S.-B."/>
            <person name="Kwon S.-W."/>
        </authorList>
    </citation>
    <scope>NUCLEOTIDE SEQUENCE [LARGE SCALE GENOMIC DNA]</scope>
    <source>
        <strain evidence="7 8">DFW100M-13</strain>
    </source>
</reference>
<dbReference type="InterPro" id="IPR036259">
    <property type="entry name" value="MFS_trans_sf"/>
</dbReference>
<sequence length="501" mass="51500">MTAASTPLKSGRLITVLAFAGILGALTQTLVVPLIAELPVIFHTSSSNASWVITVTLLAGAVATPIIGRLGDMYGKKRILLLALVPMLVGSVVCALAGGLVPMIIGRGLQGIAAGTVPLGISLLHDLLPHEKVHGAVALMSASMGIGGALGLPLAAGVAQYASWRVLFWVVAVLTALTILFSWIIVPRDRARPAASRSFDYAGAVVLAIGVVALLLGVSKGSEWGWTSTLTLSLLIGSVVVFLIWGWWELRTPHRLVDLRATARRPVLLTNLASVLVGFAMYAQSLVIPQLMQLPVETGYGHGQTMLQMGLWMAPMGLGMMAVSPLGGWVTRHYSAKTTLIIGSIIIALGYGASTLVTGSLVGLMITSTVASAGVGFAYGAMPALIMATTPAKDKAAANGFNSLMRSFGTTASAAVLGVVLAQLSTPMGPYTVPTLAGIRISLLIGCGVAVGAAVLAALTSSRKSVVVSAEALLAETESAALPVDGEFLAGDAAAQVARER</sequence>
<feature type="transmembrane region" description="Helical" evidence="5">
    <location>
        <begin position="198"/>
        <end position="218"/>
    </location>
</feature>
<feature type="domain" description="Major facilitator superfamily (MFS) profile" evidence="6">
    <location>
        <begin position="13"/>
        <end position="464"/>
    </location>
</feature>
<evidence type="ECO:0000256" key="4">
    <source>
        <dbReference type="ARBA" id="ARBA00023136"/>
    </source>
</evidence>
<evidence type="ECO:0000259" key="6">
    <source>
        <dbReference type="PROSITE" id="PS50850"/>
    </source>
</evidence>
<evidence type="ECO:0000256" key="3">
    <source>
        <dbReference type="ARBA" id="ARBA00022989"/>
    </source>
</evidence>
<feature type="transmembrane region" description="Helical" evidence="5">
    <location>
        <begin position="166"/>
        <end position="186"/>
    </location>
</feature>
<dbReference type="Proteomes" id="UP000293995">
    <property type="component" value="Chromosome"/>
</dbReference>
<dbReference type="RefSeq" id="WP_129387287.1">
    <property type="nucleotide sequence ID" value="NZ_CP035494.1"/>
</dbReference>
<dbReference type="EMBL" id="CP035494">
    <property type="protein sequence ID" value="QAY59614.1"/>
    <property type="molecule type" value="Genomic_DNA"/>
</dbReference>
<feature type="transmembrane region" description="Helical" evidence="5">
    <location>
        <begin position="12"/>
        <end position="36"/>
    </location>
</feature>
<dbReference type="Pfam" id="PF07690">
    <property type="entry name" value="MFS_1"/>
    <property type="match status" value="1"/>
</dbReference>
<evidence type="ECO:0000313" key="7">
    <source>
        <dbReference type="EMBL" id="QAY59614.1"/>
    </source>
</evidence>
<feature type="transmembrane region" description="Helical" evidence="5">
    <location>
        <begin position="437"/>
        <end position="459"/>
    </location>
</feature>
<name>A0A4P6EC64_9MICO</name>
<dbReference type="AlphaFoldDB" id="A0A4P6EC64"/>
<dbReference type="PANTHER" id="PTHR23501:SF197">
    <property type="entry name" value="COMD"/>
    <property type="match status" value="1"/>
</dbReference>
<dbReference type="CDD" id="cd17504">
    <property type="entry name" value="MFS_MMR_MDR_like"/>
    <property type="match status" value="1"/>
</dbReference>
<dbReference type="PANTHER" id="PTHR23501">
    <property type="entry name" value="MAJOR FACILITATOR SUPERFAMILY"/>
    <property type="match status" value="1"/>
</dbReference>
<feature type="transmembrane region" description="Helical" evidence="5">
    <location>
        <begin position="79"/>
        <end position="98"/>
    </location>
</feature>
<keyword evidence="2 5" id="KW-0812">Transmembrane</keyword>
<feature type="transmembrane region" description="Helical" evidence="5">
    <location>
        <begin position="104"/>
        <end position="124"/>
    </location>
</feature>
<dbReference type="OrthoDB" id="4484751at2"/>